<dbReference type="AlphaFoldDB" id="A0A9W7HHE4"/>
<dbReference type="EMBL" id="BSYR01000013">
    <property type="protein sequence ID" value="GMI77261.1"/>
    <property type="molecule type" value="Genomic_DNA"/>
</dbReference>
<evidence type="ECO:0000313" key="2">
    <source>
        <dbReference type="Proteomes" id="UP001165190"/>
    </source>
</evidence>
<protein>
    <recommendedName>
        <fullName evidence="3">Reverse transcriptase/retrotransposon-derived protein RNase H-like domain-containing protein</fullName>
    </recommendedName>
</protein>
<evidence type="ECO:0000313" key="1">
    <source>
        <dbReference type="EMBL" id="GMI77261.1"/>
    </source>
</evidence>
<dbReference type="OrthoDB" id="1745877at2759"/>
<dbReference type="PANTHER" id="PTHR48475:SF1">
    <property type="entry name" value="RNASE H TYPE-1 DOMAIN-CONTAINING PROTEIN"/>
    <property type="match status" value="1"/>
</dbReference>
<organism evidence="1 2">
    <name type="scientific">Hibiscus trionum</name>
    <name type="common">Flower of an hour</name>
    <dbReference type="NCBI Taxonomy" id="183268"/>
    <lineage>
        <taxon>Eukaryota</taxon>
        <taxon>Viridiplantae</taxon>
        <taxon>Streptophyta</taxon>
        <taxon>Embryophyta</taxon>
        <taxon>Tracheophyta</taxon>
        <taxon>Spermatophyta</taxon>
        <taxon>Magnoliopsida</taxon>
        <taxon>eudicotyledons</taxon>
        <taxon>Gunneridae</taxon>
        <taxon>Pentapetalae</taxon>
        <taxon>rosids</taxon>
        <taxon>malvids</taxon>
        <taxon>Malvales</taxon>
        <taxon>Malvaceae</taxon>
        <taxon>Malvoideae</taxon>
        <taxon>Hibiscus</taxon>
    </lineage>
</organism>
<dbReference type="Proteomes" id="UP001165190">
    <property type="component" value="Unassembled WGS sequence"/>
</dbReference>
<evidence type="ECO:0008006" key="3">
    <source>
        <dbReference type="Google" id="ProtNLM"/>
    </source>
</evidence>
<name>A0A9W7HHE4_HIBTR</name>
<accession>A0A9W7HHE4</accession>
<proteinExistence type="predicted"/>
<sequence length="101" mass="11300">MEAPALTRKMARWQMLLSEFDILFVSQKAVKGSAIVYFLESQASDDYESLDFNFPDEYLMCITVGEEDTSEDVSWKLYFDGASNTLGHGIGAVLISQEGVM</sequence>
<dbReference type="PANTHER" id="PTHR48475">
    <property type="entry name" value="RIBONUCLEASE H"/>
    <property type="match status" value="1"/>
</dbReference>
<reference evidence="1" key="1">
    <citation type="submission" date="2023-05" db="EMBL/GenBank/DDBJ databases">
        <title>Genome and transcriptome analyses reveal genes involved in the formation of fine ridges on petal epidermal cells in Hibiscus trionum.</title>
        <authorList>
            <person name="Koshimizu S."/>
            <person name="Masuda S."/>
            <person name="Ishii T."/>
            <person name="Shirasu K."/>
            <person name="Hoshino A."/>
            <person name="Arita M."/>
        </authorList>
    </citation>
    <scope>NUCLEOTIDE SEQUENCE</scope>
    <source>
        <strain evidence="1">Hamamatsu line</strain>
    </source>
</reference>
<keyword evidence="2" id="KW-1185">Reference proteome</keyword>
<gene>
    <name evidence="1" type="ORF">HRI_001395400</name>
</gene>
<comment type="caution">
    <text evidence="1">The sequence shown here is derived from an EMBL/GenBank/DDBJ whole genome shotgun (WGS) entry which is preliminary data.</text>
</comment>